<organism evidence="1 2">
    <name type="scientific">Pseudomonas putida</name>
    <name type="common">Arthrobacter siderocapsulatus</name>
    <dbReference type="NCBI Taxonomy" id="303"/>
    <lineage>
        <taxon>Bacteria</taxon>
        <taxon>Pseudomonadati</taxon>
        <taxon>Pseudomonadota</taxon>
        <taxon>Gammaproteobacteria</taxon>
        <taxon>Pseudomonadales</taxon>
        <taxon>Pseudomonadaceae</taxon>
        <taxon>Pseudomonas</taxon>
    </lineage>
</organism>
<reference evidence="1 2" key="1">
    <citation type="submission" date="2019-12" db="EMBL/GenBank/DDBJ databases">
        <authorList>
            <person name="Woiski C."/>
        </authorList>
    </citation>
    <scope>NUCLEOTIDE SEQUENCE [LARGE SCALE GENOMIC DNA]</scope>
    <source>
        <strain evidence="1 2">BOE100</strain>
    </source>
</reference>
<evidence type="ECO:0000313" key="2">
    <source>
        <dbReference type="Proteomes" id="UP000442695"/>
    </source>
</evidence>
<dbReference type="EMBL" id="WOWR01000079">
    <property type="protein sequence ID" value="KAF0250912.1"/>
    <property type="molecule type" value="Genomic_DNA"/>
</dbReference>
<protein>
    <submittedName>
        <fullName evidence="1">DUF2290 domain-containing protein</fullName>
    </submittedName>
</protein>
<dbReference type="InterPro" id="IPR018742">
    <property type="entry name" value="DUF2290"/>
</dbReference>
<dbReference type="Proteomes" id="UP000442695">
    <property type="component" value="Unassembled WGS sequence"/>
</dbReference>
<comment type="caution">
    <text evidence="1">The sequence shown here is derived from an EMBL/GenBank/DDBJ whole genome shotgun (WGS) entry which is preliminary data.</text>
</comment>
<dbReference type="Pfam" id="PF10053">
    <property type="entry name" value="DUF2290"/>
    <property type="match status" value="1"/>
</dbReference>
<dbReference type="AlphaFoldDB" id="A0A7V8EB64"/>
<proteinExistence type="predicted"/>
<sequence>MSRHAPARERVRHDLECLTAELIGLGLADDQNFPAMRQVGPDVWEVTFHGAEAISLAMGDIDYGDLYQELFANRSFCLKLIDGGLLQLSYRFDKDSLVKHRLAYYPSPSLRPFQDDPEVYLREELYVDIVSRRLVPFPIRFDYDLGATKDVAHPACHLTLGDVEGCRIPVHCPLTPRQFIEFIVRNFYQTDKHEFISRFPGHKHFFDVSISVNEQKLIHLTVPGAE</sequence>
<dbReference type="RefSeq" id="WP_156859977.1">
    <property type="nucleotide sequence ID" value="NZ_WOWR01000079.1"/>
</dbReference>
<evidence type="ECO:0000313" key="1">
    <source>
        <dbReference type="EMBL" id="KAF0250912.1"/>
    </source>
</evidence>
<name>A0A7V8EB64_PSEPU</name>
<accession>A0A7V8EB64</accession>
<gene>
    <name evidence="1" type="ORF">GN299_31395</name>
</gene>